<feature type="compositionally biased region" description="Low complexity" evidence="2">
    <location>
        <begin position="489"/>
        <end position="498"/>
    </location>
</feature>
<feature type="coiled-coil region" evidence="1">
    <location>
        <begin position="432"/>
        <end position="473"/>
    </location>
</feature>
<organism evidence="3 4">
    <name type="scientific">Tanacetum coccineum</name>
    <dbReference type="NCBI Taxonomy" id="301880"/>
    <lineage>
        <taxon>Eukaryota</taxon>
        <taxon>Viridiplantae</taxon>
        <taxon>Streptophyta</taxon>
        <taxon>Embryophyta</taxon>
        <taxon>Tracheophyta</taxon>
        <taxon>Spermatophyta</taxon>
        <taxon>Magnoliopsida</taxon>
        <taxon>eudicotyledons</taxon>
        <taxon>Gunneridae</taxon>
        <taxon>Pentapetalae</taxon>
        <taxon>asterids</taxon>
        <taxon>campanulids</taxon>
        <taxon>Asterales</taxon>
        <taxon>Asteraceae</taxon>
        <taxon>Asteroideae</taxon>
        <taxon>Anthemideae</taxon>
        <taxon>Anthemidinae</taxon>
        <taxon>Tanacetum</taxon>
    </lineage>
</organism>
<protein>
    <submittedName>
        <fullName evidence="3">Uncharacterized protein</fullName>
    </submittedName>
</protein>
<dbReference type="Proteomes" id="UP001151760">
    <property type="component" value="Unassembled WGS sequence"/>
</dbReference>
<feature type="compositionally biased region" description="Basic and acidic residues" evidence="2">
    <location>
        <begin position="473"/>
        <end position="483"/>
    </location>
</feature>
<keyword evidence="4" id="KW-1185">Reference proteome</keyword>
<evidence type="ECO:0000256" key="1">
    <source>
        <dbReference type="SAM" id="Coils"/>
    </source>
</evidence>
<evidence type="ECO:0000313" key="4">
    <source>
        <dbReference type="Proteomes" id="UP001151760"/>
    </source>
</evidence>
<feature type="region of interest" description="Disordered" evidence="2">
    <location>
        <begin position="692"/>
        <end position="727"/>
    </location>
</feature>
<reference evidence="3" key="1">
    <citation type="journal article" date="2022" name="Int. J. Mol. Sci.">
        <title>Draft Genome of Tanacetum Coccineum: Genomic Comparison of Closely Related Tanacetum-Family Plants.</title>
        <authorList>
            <person name="Yamashiro T."/>
            <person name="Shiraishi A."/>
            <person name="Nakayama K."/>
            <person name="Satake H."/>
        </authorList>
    </citation>
    <scope>NUCLEOTIDE SEQUENCE</scope>
</reference>
<gene>
    <name evidence="3" type="ORF">Tco_1031836</name>
</gene>
<comment type="caution">
    <text evidence="3">The sequence shown here is derived from an EMBL/GenBank/DDBJ whole genome shotgun (WGS) entry which is preliminary data.</text>
</comment>
<sequence length="798" mass="90853">MVENVCLTNMGRITGQRKLGQYGTMLRVKINQNKLTHPHPKRKFLDPTASEQMSGNVLVNTAKQSTSRAALNKHHFIRDSYEKKLIQVIKIHTDHNVADILIKAFDVSRFNFLVASIVKQIHAIVDGKAIVISESSMRNDLLFDDEDGITCLTNDEIFKDLALMGSKSTGWNEFSTNLASAVICLAKGQKFNFSKLIFDGMLRNLDLKKFLMYPRFLQLFLNNQLKDLPELFNDTYDTPSHTKKIFSNMARQSKGFSGKVTPLFDSMLVQNHAREGEGSAIPPEPQPTPSISQPTVSEPQKTPRQTETPPTVSHEPQTEAHIEQILPSPSTYHRKHIKTQKHRKDKKVTELPQTNVPLDHEVDEVVHKEGGDSVERAITTDPSLVAAQDSDNTIRTQTTAMPNVDIPQGMDIGGSPRRQETMGVLLLRLGLRECLKSLMNHLSQKVLDLEKEKDAQAMEILKLKKRVKKLERQRNLTPKKEDIQAEVSTDAPRTPPTTTTVFDDEDVTMAMAQTLIKMKEEKAKEKGVAIKDVEDSSRPIRSITILQPLLTIDFKDKGKGILQETKPVEKSKKKVQGDAQIERDAKIALRLQAELDKELRVEIERQEEAYKVVIADMFDEVQARIDDDYELAARMTQEEQEKYTIEERARLLAEFFERRKKQLAAERAEAIRNKPPTKTQQQKRIQDFTPMDSEKEAQMPGKRLKRVAGSYATQKSPKKSKVMKSAKDVTEEEAAEYEKKKEELMLSLKIISNDDSEVNYEPLSRKFPIVNWEYQLLGKMEEKDMYVYKLTRADGSSS</sequence>
<proteinExistence type="predicted"/>
<name>A0ABQ5GAM9_9ASTR</name>
<accession>A0ABQ5GAM9</accession>
<feature type="region of interest" description="Disordered" evidence="2">
    <location>
        <begin position="473"/>
        <end position="498"/>
    </location>
</feature>
<evidence type="ECO:0000256" key="2">
    <source>
        <dbReference type="SAM" id="MobiDB-lite"/>
    </source>
</evidence>
<dbReference type="EMBL" id="BQNB010018269">
    <property type="protein sequence ID" value="GJT72550.1"/>
    <property type="molecule type" value="Genomic_DNA"/>
</dbReference>
<feature type="compositionally biased region" description="Polar residues" evidence="2">
    <location>
        <begin position="289"/>
        <end position="315"/>
    </location>
</feature>
<feature type="compositionally biased region" description="Basic residues" evidence="2">
    <location>
        <begin position="332"/>
        <end position="346"/>
    </location>
</feature>
<reference evidence="3" key="2">
    <citation type="submission" date="2022-01" db="EMBL/GenBank/DDBJ databases">
        <authorList>
            <person name="Yamashiro T."/>
            <person name="Shiraishi A."/>
            <person name="Satake H."/>
            <person name="Nakayama K."/>
        </authorList>
    </citation>
    <scope>NUCLEOTIDE SEQUENCE</scope>
</reference>
<evidence type="ECO:0000313" key="3">
    <source>
        <dbReference type="EMBL" id="GJT72550.1"/>
    </source>
</evidence>
<keyword evidence="1" id="KW-0175">Coiled coil</keyword>
<feature type="region of interest" description="Disordered" evidence="2">
    <location>
        <begin position="275"/>
        <end position="356"/>
    </location>
</feature>